<gene>
    <name evidence="2" type="ORF">K458DRAFT_429609</name>
</gene>
<feature type="compositionally biased region" description="Low complexity" evidence="1">
    <location>
        <begin position="336"/>
        <end position="345"/>
    </location>
</feature>
<dbReference type="Proteomes" id="UP000799291">
    <property type="component" value="Unassembled WGS sequence"/>
</dbReference>
<feature type="compositionally biased region" description="Basic residues" evidence="1">
    <location>
        <begin position="153"/>
        <end position="165"/>
    </location>
</feature>
<name>A0A6G1J7Y3_9PLEO</name>
<evidence type="ECO:0000313" key="3">
    <source>
        <dbReference type="Proteomes" id="UP000799291"/>
    </source>
</evidence>
<proteinExistence type="predicted"/>
<sequence length="622" mass="68739">MTPPTRFEIMDNLHIDYELADCLLNCTKGDSNQWMDRLGLRRDNLPSTSIPTFESPVLKSLNASTRKVVHRLAETYHCPSALKTAVADPGFVAKYTGPIVARFAAQVWGESESPEERLSHTALSWDNEDDKENDRIQIYLTCWMVHRAHQKIRKMRSADRTKKRAPNSDVGVNTKRRKMATGRSDGANGTLGVTLLRCDNGGDQPSIDSDSDRSESGSTTAIAGERIEEAAFDGPRRDHSPRPPLFSPRSDGRRQVRPTHREKHTCPPSPSHSSAVPRRKPELHSLHSPGDETLCTHGGEDGIRRANFRLDTSQRRLPRVSSRRSELTSDSGGGSNNVYSVPPSPSELVVEEPAVTEQTSALNANTIGTLPIDADEALTPSTTHGLSSTPLPDANRRVLSRVTSNEREVGLKLTCGSVFPDVSLSRSATEDCDTSIAASGNDLQSTPVPAPVESTERDSLQKELLHELHLSCFVPESLETAEYRYLLDLVSQLRGKEASRIGGIFDSNVVFAEQALDVWVRMVQNVSALRRETGFYGERDSWTAFCTTLDRSERLAATKRFSEMQCFMAKLKRQHPGLDAGTLGKSVAPHLWDMVGAPDYVPLEHMTDYLCAFCAGLFVWFG</sequence>
<protein>
    <submittedName>
        <fullName evidence="2">Uncharacterized protein</fullName>
    </submittedName>
</protein>
<keyword evidence="3" id="KW-1185">Reference proteome</keyword>
<dbReference type="AlphaFoldDB" id="A0A6G1J7Y3"/>
<reference evidence="2" key="1">
    <citation type="journal article" date="2020" name="Stud. Mycol.">
        <title>101 Dothideomycetes genomes: a test case for predicting lifestyles and emergence of pathogens.</title>
        <authorList>
            <person name="Haridas S."/>
            <person name="Albert R."/>
            <person name="Binder M."/>
            <person name="Bloem J."/>
            <person name="Labutti K."/>
            <person name="Salamov A."/>
            <person name="Andreopoulos B."/>
            <person name="Baker S."/>
            <person name="Barry K."/>
            <person name="Bills G."/>
            <person name="Bluhm B."/>
            <person name="Cannon C."/>
            <person name="Castanera R."/>
            <person name="Culley D."/>
            <person name="Daum C."/>
            <person name="Ezra D."/>
            <person name="Gonzalez J."/>
            <person name="Henrissat B."/>
            <person name="Kuo A."/>
            <person name="Liang C."/>
            <person name="Lipzen A."/>
            <person name="Lutzoni F."/>
            <person name="Magnuson J."/>
            <person name="Mondo S."/>
            <person name="Nolan M."/>
            <person name="Ohm R."/>
            <person name="Pangilinan J."/>
            <person name="Park H.-J."/>
            <person name="Ramirez L."/>
            <person name="Alfaro M."/>
            <person name="Sun H."/>
            <person name="Tritt A."/>
            <person name="Yoshinaga Y."/>
            <person name="Zwiers L.-H."/>
            <person name="Turgeon B."/>
            <person name="Goodwin S."/>
            <person name="Spatafora J."/>
            <person name="Crous P."/>
            <person name="Grigoriev I."/>
        </authorList>
    </citation>
    <scope>NUCLEOTIDE SEQUENCE</scope>
    <source>
        <strain evidence="2">CBS 122367</strain>
    </source>
</reference>
<evidence type="ECO:0000256" key="1">
    <source>
        <dbReference type="SAM" id="MobiDB-lite"/>
    </source>
</evidence>
<feature type="region of interest" description="Disordered" evidence="1">
    <location>
        <begin position="153"/>
        <end position="345"/>
    </location>
</feature>
<accession>A0A6G1J7Y3</accession>
<evidence type="ECO:0000313" key="2">
    <source>
        <dbReference type="EMBL" id="KAF2686632.1"/>
    </source>
</evidence>
<feature type="compositionally biased region" description="Basic and acidic residues" evidence="1">
    <location>
        <begin position="225"/>
        <end position="241"/>
    </location>
</feature>
<dbReference type="EMBL" id="MU005576">
    <property type="protein sequence ID" value="KAF2686632.1"/>
    <property type="molecule type" value="Genomic_DNA"/>
</dbReference>
<organism evidence="2 3">
    <name type="scientific">Lentithecium fluviatile CBS 122367</name>
    <dbReference type="NCBI Taxonomy" id="1168545"/>
    <lineage>
        <taxon>Eukaryota</taxon>
        <taxon>Fungi</taxon>
        <taxon>Dikarya</taxon>
        <taxon>Ascomycota</taxon>
        <taxon>Pezizomycotina</taxon>
        <taxon>Dothideomycetes</taxon>
        <taxon>Pleosporomycetidae</taxon>
        <taxon>Pleosporales</taxon>
        <taxon>Massarineae</taxon>
        <taxon>Lentitheciaceae</taxon>
        <taxon>Lentithecium</taxon>
    </lineage>
</organism>